<feature type="chain" id="PRO_5045375026" evidence="1">
    <location>
        <begin position="22"/>
        <end position="190"/>
    </location>
</feature>
<evidence type="ECO:0000313" key="3">
    <source>
        <dbReference type="Proteomes" id="UP001549184"/>
    </source>
</evidence>
<evidence type="ECO:0000256" key="1">
    <source>
        <dbReference type="SAM" id="SignalP"/>
    </source>
</evidence>
<dbReference type="EMBL" id="JBEPMU010000005">
    <property type="protein sequence ID" value="MET3653663.1"/>
    <property type="molecule type" value="Genomic_DNA"/>
</dbReference>
<dbReference type="Proteomes" id="UP001549184">
    <property type="component" value="Unassembled WGS sequence"/>
</dbReference>
<sequence length="190" mass="20523">MKKLLTKTVLFACCLVGAAHAAAPPGWFVYVNRAPSTDFEAGTEPSHRASGSISAFLRAKTDSNGFATLMQTVDAAAYQGKRVRFSGYLRTKAAGKGQLWMRVDGADKKTAAFDNMEDRAQQGDQDWQHFDVVLDVPADARDIAFGLLLQNRGEVWADGLAFDVVDKSVPTTGNQPHALPAAPVNLHFAN</sequence>
<name>A0ABV2K0T7_9GAMM</name>
<dbReference type="Gene3D" id="2.60.120.260">
    <property type="entry name" value="Galactose-binding domain-like"/>
    <property type="match status" value="1"/>
</dbReference>
<proteinExistence type="predicted"/>
<accession>A0ABV2K0T7</accession>
<evidence type="ECO:0000313" key="2">
    <source>
        <dbReference type="EMBL" id="MET3653663.1"/>
    </source>
</evidence>
<dbReference type="RefSeq" id="WP_354015050.1">
    <property type="nucleotide sequence ID" value="NZ_JBEPMU010000005.1"/>
</dbReference>
<reference evidence="2 3" key="1">
    <citation type="submission" date="2024-06" db="EMBL/GenBank/DDBJ databases">
        <title>Sorghum-associated microbial communities from plants grown in Nebraska, USA.</title>
        <authorList>
            <person name="Schachtman D."/>
        </authorList>
    </citation>
    <scope>NUCLEOTIDE SEQUENCE [LARGE SCALE GENOMIC DNA]</scope>
    <source>
        <strain evidence="2 3">1073</strain>
    </source>
</reference>
<protein>
    <submittedName>
        <fullName evidence="2">Uncharacterized protein</fullName>
    </submittedName>
</protein>
<keyword evidence="1" id="KW-0732">Signal</keyword>
<keyword evidence="3" id="KW-1185">Reference proteome</keyword>
<organism evidence="2 3">
    <name type="scientific">Dyella japonica</name>
    <dbReference type="NCBI Taxonomy" id="231455"/>
    <lineage>
        <taxon>Bacteria</taxon>
        <taxon>Pseudomonadati</taxon>
        <taxon>Pseudomonadota</taxon>
        <taxon>Gammaproteobacteria</taxon>
        <taxon>Lysobacterales</taxon>
        <taxon>Rhodanobacteraceae</taxon>
        <taxon>Dyella</taxon>
    </lineage>
</organism>
<comment type="caution">
    <text evidence="2">The sequence shown here is derived from an EMBL/GenBank/DDBJ whole genome shotgun (WGS) entry which is preliminary data.</text>
</comment>
<feature type="signal peptide" evidence="1">
    <location>
        <begin position="1"/>
        <end position="21"/>
    </location>
</feature>
<gene>
    <name evidence="2" type="ORF">ABIC75_003400</name>
</gene>